<evidence type="ECO:0000256" key="3">
    <source>
        <dbReference type="HAMAP-Rule" id="MF_01954"/>
    </source>
</evidence>
<evidence type="ECO:0000256" key="2">
    <source>
        <dbReference type="ARBA" id="ARBA00047778"/>
    </source>
</evidence>
<feature type="compositionally biased region" description="Low complexity" evidence="4">
    <location>
        <begin position="158"/>
        <end position="177"/>
    </location>
</feature>
<comment type="similarity">
    <text evidence="3">Belongs to the urease beta subunit family.</text>
</comment>
<feature type="region of interest" description="Disordered" evidence="4">
    <location>
        <begin position="117"/>
        <end position="240"/>
    </location>
</feature>
<name>A0A372JL90_9ACTN</name>
<comment type="caution">
    <text evidence="5">The sequence shown here is derived from an EMBL/GenBank/DDBJ whole genome shotgun (WGS) entry which is preliminary data.</text>
</comment>
<dbReference type="HAMAP" id="MF_01954">
    <property type="entry name" value="Urease_beta"/>
    <property type="match status" value="1"/>
</dbReference>
<dbReference type="GO" id="GO:0035550">
    <property type="term" value="C:urease complex"/>
    <property type="evidence" value="ECO:0007669"/>
    <property type="project" value="InterPro"/>
</dbReference>
<comment type="subunit">
    <text evidence="3">Heterotrimer of UreA (gamma), UreB (beta) and UreC (alpha) subunits. Three heterotrimers associate to form the active enzyme.</text>
</comment>
<comment type="subcellular location">
    <subcellularLocation>
        <location evidence="3">Cytoplasm</location>
    </subcellularLocation>
</comment>
<comment type="catalytic activity">
    <reaction evidence="2 3">
        <text>urea + 2 H2O + H(+) = hydrogencarbonate + 2 NH4(+)</text>
        <dbReference type="Rhea" id="RHEA:20557"/>
        <dbReference type="ChEBI" id="CHEBI:15377"/>
        <dbReference type="ChEBI" id="CHEBI:15378"/>
        <dbReference type="ChEBI" id="CHEBI:16199"/>
        <dbReference type="ChEBI" id="CHEBI:17544"/>
        <dbReference type="ChEBI" id="CHEBI:28938"/>
        <dbReference type="EC" id="3.5.1.5"/>
    </reaction>
</comment>
<evidence type="ECO:0000313" key="5">
    <source>
        <dbReference type="EMBL" id="RFU40586.1"/>
    </source>
</evidence>
<comment type="pathway">
    <text evidence="3">Nitrogen metabolism; urea degradation; CO(2) and NH(3) from urea (urease route): step 1/1.</text>
</comment>
<evidence type="ECO:0000256" key="1">
    <source>
        <dbReference type="ARBA" id="ARBA00022801"/>
    </source>
</evidence>
<feature type="compositionally biased region" description="Low complexity" evidence="4">
    <location>
        <begin position="188"/>
        <end position="227"/>
    </location>
</feature>
<dbReference type="OrthoDB" id="9797217at2"/>
<evidence type="ECO:0000313" key="6">
    <source>
        <dbReference type="Proteomes" id="UP000261811"/>
    </source>
</evidence>
<dbReference type="PANTHER" id="PTHR33569">
    <property type="entry name" value="UREASE"/>
    <property type="match status" value="1"/>
</dbReference>
<dbReference type="GO" id="GO:0009039">
    <property type="term" value="F:urease activity"/>
    <property type="evidence" value="ECO:0007669"/>
    <property type="project" value="UniProtKB-UniRule"/>
</dbReference>
<dbReference type="UniPathway" id="UPA00258">
    <property type="reaction ID" value="UER00370"/>
</dbReference>
<dbReference type="InterPro" id="IPR002019">
    <property type="entry name" value="Urease_beta-like"/>
</dbReference>
<feature type="compositionally biased region" description="Basic residues" evidence="4">
    <location>
        <begin position="228"/>
        <end position="240"/>
    </location>
</feature>
<dbReference type="InterPro" id="IPR050069">
    <property type="entry name" value="Urease_subunit"/>
</dbReference>
<dbReference type="NCBIfam" id="TIGR00192">
    <property type="entry name" value="urease_beta"/>
    <property type="match status" value="1"/>
</dbReference>
<keyword evidence="6" id="KW-1185">Reference proteome</keyword>
<dbReference type="Proteomes" id="UP000261811">
    <property type="component" value="Unassembled WGS sequence"/>
</dbReference>
<dbReference type="NCBIfam" id="NF009682">
    <property type="entry name" value="PRK13203.1"/>
    <property type="match status" value="1"/>
</dbReference>
<keyword evidence="1 3" id="KW-0378">Hydrolase</keyword>
<evidence type="ECO:0000256" key="4">
    <source>
        <dbReference type="SAM" id="MobiDB-lite"/>
    </source>
</evidence>
<reference evidence="5 6" key="1">
    <citation type="submission" date="2018-08" db="EMBL/GenBank/DDBJ databases">
        <title>Actinomadura jelena sp. nov., a novel Actinomycete isolated from soil in Chad.</title>
        <authorList>
            <person name="Shi L."/>
        </authorList>
    </citation>
    <scope>NUCLEOTIDE SEQUENCE [LARGE SCALE GENOMIC DNA]</scope>
    <source>
        <strain evidence="5 6">NEAU-G17</strain>
    </source>
</reference>
<dbReference type="SUPFAM" id="SSF51278">
    <property type="entry name" value="Urease, beta-subunit"/>
    <property type="match status" value="1"/>
</dbReference>
<feature type="compositionally biased region" description="Low complexity" evidence="4">
    <location>
        <begin position="136"/>
        <end position="150"/>
    </location>
</feature>
<dbReference type="Gene3D" id="2.10.150.10">
    <property type="entry name" value="Urease, beta subunit"/>
    <property type="match status" value="1"/>
</dbReference>
<protein>
    <recommendedName>
        <fullName evidence="3">Urease subunit beta</fullName>
        <ecNumber evidence="3">3.5.1.5</ecNumber>
    </recommendedName>
    <alternativeName>
        <fullName evidence="3">Urea amidohydrolase subunit beta</fullName>
    </alternativeName>
</protein>
<organism evidence="5 6">
    <name type="scientific">Actinomadura logoneensis</name>
    <dbReference type="NCBI Taxonomy" id="2293572"/>
    <lineage>
        <taxon>Bacteria</taxon>
        <taxon>Bacillati</taxon>
        <taxon>Actinomycetota</taxon>
        <taxon>Actinomycetes</taxon>
        <taxon>Streptosporangiales</taxon>
        <taxon>Thermomonosporaceae</taxon>
        <taxon>Actinomadura</taxon>
    </lineage>
</organism>
<dbReference type="InterPro" id="IPR036461">
    <property type="entry name" value="Urease_betasu_sf"/>
</dbReference>
<keyword evidence="3" id="KW-0963">Cytoplasm</keyword>
<dbReference type="PANTHER" id="PTHR33569:SF1">
    <property type="entry name" value="UREASE"/>
    <property type="match status" value="1"/>
</dbReference>
<dbReference type="Pfam" id="PF00699">
    <property type="entry name" value="Urease_beta"/>
    <property type="match status" value="1"/>
</dbReference>
<proteinExistence type="inferred from homology"/>
<accession>A0A372JL90</accession>
<dbReference type="EMBL" id="QURH01000275">
    <property type="protein sequence ID" value="RFU40586.1"/>
    <property type="molecule type" value="Genomic_DNA"/>
</dbReference>
<dbReference type="AlphaFoldDB" id="A0A372JL90"/>
<gene>
    <name evidence="3 5" type="primary">ureB</name>
    <name evidence="5" type="ORF">DZF91_16370</name>
</gene>
<sequence>MADDVYMFGEGSIELNEGRRRETLTVRNTGDRAVQIGSHFHFFEVNRALSFDRERAIGMRLDIPAGTAVRFEAGDTKQVRLVEYGGGLRVVGFGGLLDGSGRSGEARRAALIRMRERGYLDEPETEPGGPGEAADEAAGGAAAPSRAGKAWARKTAAKKTAAVKKTTAAEKPTTNKTAARKNGPGRDAGAARAARTPKAAKATKAGKSAKAAKTARPTKAAKAAKATKGAKKAPSRARKG</sequence>
<dbReference type="CDD" id="cd00407">
    <property type="entry name" value="Urease_beta"/>
    <property type="match status" value="1"/>
</dbReference>
<dbReference type="GO" id="GO:0043419">
    <property type="term" value="P:urea catabolic process"/>
    <property type="evidence" value="ECO:0007669"/>
    <property type="project" value="UniProtKB-UniRule"/>
</dbReference>
<dbReference type="EC" id="3.5.1.5" evidence="3"/>